<evidence type="ECO:0000259" key="2">
    <source>
        <dbReference type="Pfam" id="PF18198"/>
    </source>
</evidence>
<name>A0ABR1ATY0_POLSC</name>
<dbReference type="Pfam" id="PF18199">
    <property type="entry name" value="Dynein_C"/>
    <property type="match status" value="1"/>
</dbReference>
<dbReference type="InterPro" id="IPR026983">
    <property type="entry name" value="DHC"/>
</dbReference>
<organism evidence="4 5">
    <name type="scientific">Polyplax serrata</name>
    <name type="common">Common mouse louse</name>
    <dbReference type="NCBI Taxonomy" id="468196"/>
    <lineage>
        <taxon>Eukaryota</taxon>
        <taxon>Metazoa</taxon>
        <taxon>Ecdysozoa</taxon>
        <taxon>Arthropoda</taxon>
        <taxon>Hexapoda</taxon>
        <taxon>Insecta</taxon>
        <taxon>Pterygota</taxon>
        <taxon>Neoptera</taxon>
        <taxon>Paraneoptera</taxon>
        <taxon>Psocodea</taxon>
        <taxon>Troctomorpha</taxon>
        <taxon>Phthiraptera</taxon>
        <taxon>Anoplura</taxon>
        <taxon>Polyplacidae</taxon>
        <taxon>Polyplax</taxon>
    </lineage>
</organism>
<dbReference type="Gene3D" id="3.40.50.300">
    <property type="entry name" value="P-loop containing nucleotide triphosphate hydrolases"/>
    <property type="match status" value="1"/>
</dbReference>
<dbReference type="Pfam" id="PF03028">
    <property type="entry name" value="Dynein_heavy"/>
    <property type="match status" value="1"/>
</dbReference>
<gene>
    <name evidence="4" type="primary">DNAH5</name>
    <name evidence="4" type="ORF">RUM44_009871</name>
</gene>
<accession>A0ABR1ATY0</accession>
<evidence type="ECO:0000313" key="5">
    <source>
        <dbReference type="Proteomes" id="UP001359485"/>
    </source>
</evidence>
<dbReference type="EMBL" id="JAWJWF010000045">
    <property type="protein sequence ID" value="KAK6627394.1"/>
    <property type="molecule type" value="Genomic_DNA"/>
</dbReference>
<feature type="domain" description="Dynein heavy chain AAA lid" evidence="2">
    <location>
        <begin position="107"/>
        <end position="246"/>
    </location>
</feature>
<keyword evidence="5" id="KW-1185">Reference proteome</keyword>
<dbReference type="InterPro" id="IPR042219">
    <property type="entry name" value="AAA_lid_11_sf"/>
</dbReference>
<evidence type="ECO:0000313" key="4">
    <source>
        <dbReference type="EMBL" id="KAK6627394.1"/>
    </source>
</evidence>
<feature type="domain" description="Dynein heavy chain C-terminal" evidence="3">
    <location>
        <begin position="253"/>
        <end position="548"/>
    </location>
</feature>
<dbReference type="Gene3D" id="3.10.490.20">
    <property type="match status" value="1"/>
</dbReference>
<feature type="domain" description="Dynein heavy chain region D6 P-loop" evidence="1">
    <location>
        <begin position="1"/>
        <end position="76"/>
    </location>
</feature>
<dbReference type="PANTHER" id="PTHR46961:SF19">
    <property type="entry name" value="DYNEIN HEAVY CHAIN 5, AXONEMAL"/>
    <property type="match status" value="1"/>
</dbReference>
<reference evidence="4 5" key="1">
    <citation type="submission" date="2023-09" db="EMBL/GenBank/DDBJ databases">
        <title>Genomes of two closely related lineages of the louse Polyplax serrata with different host specificities.</title>
        <authorList>
            <person name="Martinu J."/>
            <person name="Tarabai H."/>
            <person name="Stefka J."/>
            <person name="Hypsa V."/>
        </authorList>
    </citation>
    <scope>NUCLEOTIDE SEQUENCE [LARGE SCALE GENOMIC DNA]</scope>
    <source>
        <strain evidence="4">98ZLc_SE</strain>
    </source>
</reference>
<dbReference type="Proteomes" id="UP001359485">
    <property type="component" value="Unassembled WGS sequence"/>
</dbReference>
<dbReference type="InterPro" id="IPR041658">
    <property type="entry name" value="AAA_lid_11"/>
</dbReference>
<dbReference type="Gene3D" id="1.10.8.720">
    <property type="entry name" value="Region D6 of dynein motor"/>
    <property type="match status" value="1"/>
</dbReference>
<evidence type="ECO:0000259" key="1">
    <source>
        <dbReference type="Pfam" id="PF03028"/>
    </source>
</evidence>
<dbReference type="InterPro" id="IPR027417">
    <property type="entry name" value="P-loop_NTPase"/>
</dbReference>
<comment type="caution">
    <text evidence="4">The sequence shown here is derived from an EMBL/GenBank/DDBJ whole genome shotgun (WGS) entry which is preliminary data.</text>
</comment>
<evidence type="ECO:0000259" key="3">
    <source>
        <dbReference type="Pfam" id="PF18199"/>
    </source>
</evidence>
<dbReference type="InterPro" id="IPR004273">
    <property type="entry name" value="Dynein_heavy_D6_P-loop"/>
</dbReference>
<dbReference type="PANTHER" id="PTHR46961">
    <property type="entry name" value="DYNEIN HEAVY CHAIN 1, AXONEMAL-LIKE PROTEIN"/>
    <property type="match status" value="1"/>
</dbReference>
<dbReference type="Pfam" id="PF18198">
    <property type="entry name" value="AAA_lid_11"/>
    <property type="match status" value="1"/>
</dbReference>
<proteinExistence type="predicted"/>
<sequence length="551" mass="63509">MGQGQELHARRLISDSMSNGSWVLLQNIHLSLPFCNEAMDAIVETENVHNSFRLWMTTEVHNQFPIGLLQMAIKFTNEPPQGIRASLKRTYQNITQDTLDYSSQPQWPPLLYAVAFLHTVVQERKKFGPLGWNIPYEFNQADFAASVQFIQNHLDDMDPKKGISWPTVCYMLGEVQYGGRVTDDYDKRLLTTFTHVWFCDVLLRPGFEFYKNYKVPITRNLNVYVDYINNLPLTDTPEVFGLHSNADITYQINTANGILDTILNVQPKEGGSSGGETRESIVYKLCDDMLEKLPIQYNNFEVREALQRMGALLPMNIFLRQEVDRMQKVLIEVRTTLCDLKLAIDGTIVMSQSLRLALDAMYDARIPGRWLKISWESATLGFWYTELLERDAQFRRWCNNGRPSCFWMTGFFNPQGFLTAMRQEVTRAHKGWALDSVVLQNLVTKHNKEDLHESPPEGVYVYGLFLEGAALDRKTGKLIESRPKVLYEPMPVIYIYAISSTAGKECRIYECPIYRKPQRTDQKYVGSIDFETDTNPRHWTLRGVALLCDIK</sequence>
<dbReference type="InterPro" id="IPR041228">
    <property type="entry name" value="Dynein_C"/>
</dbReference>
<dbReference type="Gene3D" id="1.20.1270.280">
    <property type="match status" value="1"/>
</dbReference>
<dbReference type="InterPro" id="IPR043160">
    <property type="entry name" value="Dynein_C_barrel"/>
</dbReference>
<protein>
    <submittedName>
        <fullName evidence="4">Dynein heavy chain 5, axonemal</fullName>
    </submittedName>
</protein>